<feature type="region of interest" description="Disordered" evidence="1">
    <location>
        <begin position="837"/>
        <end position="866"/>
    </location>
</feature>
<dbReference type="OrthoDB" id="10253869at2759"/>
<dbReference type="STRING" id="1214573.A0A0G2F9Z4"/>
<comment type="caution">
    <text evidence="4">The sequence shown here is derived from an EMBL/GenBank/DDBJ whole genome shotgun (WGS) entry which is preliminary data.</text>
</comment>
<evidence type="ECO:0000259" key="2">
    <source>
        <dbReference type="Pfam" id="PF00501"/>
    </source>
</evidence>
<dbReference type="Proteomes" id="UP000034680">
    <property type="component" value="Unassembled WGS sequence"/>
</dbReference>
<dbReference type="InterPro" id="IPR042099">
    <property type="entry name" value="ANL_N_sf"/>
</dbReference>
<sequence length="1096" mass="119017">MSPPEGRLSEHSIFHDTSSPSPHLYHVFEEAVHKYGAKEAVVALHQEPHLYAEFLDIGPSKGPGLRWTYNNVHRAVLRLAWSLEAHGVQKGDVVTTFVPNGIEWCVIVWACWRIGAVFTPMSMRNLSNATETKYMLESAATKVLIVANADTASKVDELASQAGLDLKLRVVADPSGASDSWASFSSLISLNGTSGGSLTKRQATQLADTDGAIIFFTAVVYPAGVFTPAAMLNSLVNERCNETVLVPTMLYALLNIMAEQNIAKLNHLRSVALGGSSVSEKNLEDCSTNLGSDLVCAGYGMSEGMPMRPLLFKTATEAVIHNSPCCGEVGLGCSVKICSPGTTTAVPINVAGELHMSGPSVISGYLGGRNKEDFYVEDGKQWFKSGDQAVMDEQNRIAIVGRYKDMIIRGGENLSPNAMERVLNIMDGIEAHVVGTEDEVAGENLTGKVLKDKLAQIVKEHRAEATVPQTSTAEREDSSSGGSSHIVTTTWASLLGIRPEDLDPEAQTASFADSINMMRFRQKIKQETGKTLTIEQVLGSTIAEQITLLDHQAGPSHGVSARPPPEYRPGGPTANDMVHCFGDEEKAAATRKVVEGVLDPHGLKWDNVSDVFPAWGNGQAIFTQKRALSWGFRFVIPTKVKDRQAVRAAIEAALEKNPIHFSFFIREDGSATNRKSLALHVNLKPRKDMFDLIISYAPKPLSTVAELNQYADDYRLDTGFDSPMTRAEIVHVEETDTACIVLNINHATHDAMSLQGLFFSDLDLALTDPSSLKDHTPYKIFADTYYALGTSRPAQQGIDFHVTRLRDITSHREAASWPPQRAPDWLLGPRRGWVPPADAAAQGFSNPAGEPLEAPGRRSDGGGGPVSWRGGLRGLNAFRAGAGPGLTNPVVAKAALALLNVRHTGHTHALFSSLDAGRAALPFVPESLGRAADDVSPADMPGPMFQRIANLIRVDPAETVGEYLRRVQELQDGQTRHCHAPLDAICEALGPEAADMVLDTCRRQIFNWVPGLGATDRNPFKNFELLDSRTRADVGVVFFAGTGGKDGEDFVLRVIWDDANVTRAEAETWLLEYRAVLEWVVSSGKERRVGEFFSMA</sequence>
<dbReference type="PANTHER" id="PTHR43201">
    <property type="entry name" value="ACYL-COA SYNTHETASE"/>
    <property type="match status" value="1"/>
</dbReference>
<organism evidence="4 5">
    <name type="scientific">Diaporthe ampelina</name>
    <dbReference type="NCBI Taxonomy" id="1214573"/>
    <lineage>
        <taxon>Eukaryota</taxon>
        <taxon>Fungi</taxon>
        <taxon>Dikarya</taxon>
        <taxon>Ascomycota</taxon>
        <taxon>Pezizomycotina</taxon>
        <taxon>Sordariomycetes</taxon>
        <taxon>Sordariomycetidae</taxon>
        <taxon>Diaporthales</taxon>
        <taxon>Diaporthaceae</taxon>
        <taxon>Diaporthe</taxon>
    </lineage>
</organism>
<feature type="domain" description="AMP-dependent synthetase/ligase" evidence="2">
    <location>
        <begin position="28"/>
        <end position="217"/>
    </location>
</feature>
<name>A0A0G2F9Z4_9PEZI</name>
<evidence type="ECO:0000259" key="3">
    <source>
        <dbReference type="Pfam" id="PF00550"/>
    </source>
</evidence>
<feature type="domain" description="AMP-dependent synthetase/ligase" evidence="2">
    <location>
        <begin position="218"/>
        <end position="366"/>
    </location>
</feature>
<dbReference type="Pfam" id="PF00550">
    <property type="entry name" value="PP-binding"/>
    <property type="match status" value="1"/>
</dbReference>
<dbReference type="Pfam" id="PF00501">
    <property type="entry name" value="AMP-binding"/>
    <property type="match status" value="2"/>
</dbReference>
<dbReference type="GO" id="GO:0006631">
    <property type="term" value="P:fatty acid metabolic process"/>
    <property type="evidence" value="ECO:0007669"/>
    <property type="project" value="TreeGrafter"/>
</dbReference>
<feature type="domain" description="Carrier" evidence="3">
    <location>
        <begin position="487"/>
        <end position="545"/>
    </location>
</feature>
<keyword evidence="5" id="KW-1185">Reference proteome</keyword>
<dbReference type="Gene3D" id="3.30.559.30">
    <property type="entry name" value="Nonribosomal peptide synthetase, condensation domain"/>
    <property type="match status" value="1"/>
</dbReference>
<dbReference type="InterPro" id="IPR009081">
    <property type="entry name" value="PP-bd_ACP"/>
</dbReference>
<accession>A0A0G2F9Z4</accession>
<evidence type="ECO:0000313" key="5">
    <source>
        <dbReference type="Proteomes" id="UP000034680"/>
    </source>
</evidence>
<evidence type="ECO:0000313" key="4">
    <source>
        <dbReference type="EMBL" id="KKY31016.1"/>
    </source>
</evidence>
<dbReference type="GO" id="GO:0031956">
    <property type="term" value="F:medium-chain fatty acid-CoA ligase activity"/>
    <property type="evidence" value="ECO:0007669"/>
    <property type="project" value="TreeGrafter"/>
</dbReference>
<proteinExistence type="predicted"/>
<reference evidence="4 5" key="1">
    <citation type="submission" date="2015-05" db="EMBL/GenBank/DDBJ databases">
        <title>Distinctive expansion of gene families associated with plant cell wall degradation and secondary metabolism in the genomes of grapevine trunk pathogens.</title>
        <authorList>
            <person name="Lawrence D.P."/>
            <person name="Travadon R."/>
            <person name="Rolshausen P.E."/>
            <person name="Baumgartner K."/>
        </authorList>
    </citation>
    <scope>NUCLEOTIDE SEQUENCE [LARGE SCALE GENOMIC DNA]</scope>
    <source>
        <strain evidence="4">DA912</strain>
    </source>
</reference>
<dbReference type="AlphaFoldDB" id="A0A0G2F9Z4"/>
<dbReference type="SUPFAM" id="SSF47336">
    <property type="entry name" value="ACP-like"/>
    <property type="match status" value="1"/>
</dbReference>
<dbReference type="EMBL" id="LCUC01000421">
    <property type="protein sequence ID" value="KKY31016.1"/>
    <property type="molecule type" value="Genomic_DNA"/>
</dbReference>
<protein>
    <submittedName>
        <fullName evidence="4">Putative amp-binding enzyme family protein</fullName>
    </submittedName>
</protein>
<dbReference type="InterPro" id="IPR000873">
    <property type="entry name" value="AMP-dep_synth/lig_dom"/>
</dbReference>
<evidence type="ECO:0000256" key="1">
    <source>
        <dbReference type="SAM" id="MobiDB-lite"/>
    </source>
</evidence>
<dbReference type="SUPFAM" id="SSF56801">
    <property type="entry name" value="Acetyl-CoA synthetase-like"/>
    <property type="match status" value="1"/>
</dbReference>
<reference evidence="4 5" key="2">
    <citation type="submission" date="2015-05" db="EMBL/GenBank/DDBJ databases">
        <authorList>
            <person name="Morales-Cruz A."/>
            <person name="Amrine K.C."/>
            <person name="Cantu D."/>
        </authorList>
    </citation>
    <scope>NUCLEOTIDE SEQUENCE [LARGE SCALE GENOMIC DNA]</scope>
    <source>
        <strain evidence="4">DA912</strain>
    </source>
</reference>
<gene>
    <name evidence="4" type="ORF">UCDDA912_g09016</name>
</gene>
<feature type="region of interest" description="Disordered" evidence="1">
    <location>
        <begin position="462"/>
        <end position="485"/>
    </location>
</feature>
<dbReference type="SUPFAM" id="SSF52777">
    <property type="entry name" value="CoA-dependent acyltransferases"/>
    <property type="match status" value="1"/>
</dbReference>
<dbReference type="PANTHER" id="PTHR43201:SF30">
    <property type="entry name" value="AMP-DEPENDENT SYNTHETASE_LIGASE DOMAIN-CONTAINING PROTEIN"/>
    <property type="match status" value="1"/>
</dbReference>
<dbReference type="Gene3D" id="3.40.50.12780">
    <property type="entry name" value="N-terminal domain of ligase-like"/>
    <property type="match status" value="2"/>
</dbReference>
<dbReference type="InterPro" id="IPR036736">
    <property type="entry name" value="ACP-like_sf"/>
</dbReference>